<evidence type="ECO:0000256" key="3">
    <source>
        <dbReference type="ARBA" id="ARBA00023163"/>
    </source>
</evidence>
<evidence type="ECO:0000259" key="4">
    <source>
        <dbReference type="SMART" id="SM00421"/>
    </source>
</evidence>
<comment type="caution">
    <text evidence="5">The sequence shown here is derived from an EMBL/GenBank/DDBJ whole genome shotgun (WGS) entry which is preliminary data.</text>
</comment>
<dbReference type="SMART" id="SM00421">
    <property type="entry name" value="HTH_LUXR"/>
    <property type="match status" value="1"/>
</dbReference>
<dbReference type="GO" id="GO:0003677">
    <property type="term" value="F:DNA binding"/>
    <property type="evidence" value="ECO:0007669"/>
    <property type="project" value="UniProtKB-KW"/>
</dbReference>
<dbReference type="Gene3D" id="1.10.10.10">
    <property type="entry name" value="Winged helix-like DNA-binding domain superfamily/Winged helix DNA-binding domain"/>
    <property type="match status" value="1"/>
</dbReference>
<name>A0A2T2Y451_9ENTR</name>
<dbReference type="EMBL" id="PYHO01000004">
    <property type="protein sequence ID" value="PSR47324.1"/>
    <property type="molecule type" value="Genomic_DNA"/>
</dbReference>
<dbReference type="InterPro" id="IPR016032">
    <property type="entry name" value="Sig_transdc_resp-reg_C-effctor"/>
</dbReference>
<sequence>MSAPYELVVLSQNYFLWMGLKHSVPYMINPYPALHWFNEKTNNNVFQLREKILRNNSDSKWLIITEDYRVPEVQQILPPDRACVFSDKLSIKQLTQQLKQPEFRRTPHKETPLTHSEIHICLLIIMGFSPNAIAGMLHKSPKTIYTHRRNAMAKFHCNTLAELHRKIRNIDNRSLYQ</sequence>
<dbReference type="CDD" id="cd06170">
    <property type="entry name" value="LuxR_C_like"/>
    <property type="match status" value="1"/>
</dbReference>
<evidence type="ECO:0000313" key="5">
    <source>
        <dbReference type="EMBL" id="PSR47324.1"/>
    </source>
</evidence>
<dbReference type="Proteomes" id="UP000240892">
    <property type="component" value="Unassembled WGS sequence"/>
</dbReference>
<keyword evidence="6" id="KW-1185">Reference proteome</keyword>
<keyword evidence="3" id="KW-0804">Transcription</keyword>
<accession>A0A2T2Y451</accession>
<evidence type="ECO:0000313" key="6">
    <source>
        <dbReference type="Proteomes" id="UP000240892"/>
    </source>
</evidence>
<reference evidence="5 6" key="1">
    <citation type="submission" date="2018-03" db="EMBL/GenBank/DDBJ databases">
        <title>First report of an OXA-48+CTX-M-M-producing Kluyvera ascorbata clone recovered from patients admitted in a University Hospital in Madrid, Spain.</title>
        <authorList>
            <person name="Hernandez-Garcia M."/>
            <person name="Leon-Sampedro R."/>
            <person name="Perez-Viso B."/>
            <person name="Morosini M.I."/>
            <person name="Lopez-Fresnena N."/>
            <person name="Coque T.M."/>
            <person name="Bonten M."/>
            <person name="Malhotra-Kumar S."/>
            <person name="Ruiz-Garbajosa P."/>
            <person name="Canton R."/>
        </authorList>
    </citation>
    <scope>NUCLEOTIDE SEQUENCE [LARGE SCALE GENOMIC DNA]</scope>
    <source>
        <strain evidence="5 6">KA2</strain>
    </source>
</reference>
<keyword evidence="1" id="KW-0805">Transcription regulation</keyword>
<keyword evidence="2" id="KW-0238">DNA-binding</keyword>
<dbReference type="PANTHER" id="PTHR44688">
    <property type="entry name" value="DNA-BINDING TRANSCRIPTIONAL ACTIVATOR DEVR_DOSR"/>
    <property type="match status" value="1"/>
</dbReference>
<dbReference type="AlphaFoldDB" id="A0A2T2Y451"/>
<proteinExistence type="predicted"/>
<dbReference type="RefSeq" id="WP_106925197.1">
    <property type="nucleotide sequence ID" value="NZ_CABMMU010000004.1"/>
</dbReference>
<protein>
    <submittedName>
        <fullName evidence="5">LuxR family transcriptional regulator</fullName>
    </submittedName>
</protein>
<organism evidence="5 6">
    <name type="scientific">Kluyvera genomosp. 2</name>
    <dbReference type="NCBI Taxonomy" id="2774054"/>
    <lineage>
        <taxon>Bacteria</taxon>
        <taxon>Pseudomonadati</taxon>
        <taxon>Pseudomonadota</taxon>
        <taxon>Gammaproteobacteria</taxon>
        <taxon>Enterobacterales</taxon>
        <taxon>Enterobacteriaceae</taxon>
        <taxon>Kluyvera</taxon>
    </lineage>
</organism>
<dbReference type="PRINTS" id="PR00038">
    <property type="entry name" value="HTHLUXR"/>
</dbReference>
<evidence type="ECO:0000256" key="2">
    <source>
        <dbReference type="ARBA" id="ARBA00023125"/>
    </source>
</evidence>
<dbReference type="SUPFAM" id="SSF46894">
    <property type="entry name" value="C-terminal effector domain of the bipartite response regulators"/>
    <property type="match status" value="1"/>
</dbReference>
<feature type="domain" description="HTH luxR-type" evidence="4">
    <location>
        <begin position="110"/>
        <end position="167"/>
    </location>
</feature>
<dbReference type="PANTHER" id="PTHR44688:SF16">
    <property type="entry name" value="DNA-BINDING TRANSCRIPTIONAL ACTIVATOR DEVR_DOSR"/>
    <property type="match status" value="1"/>
</dbReference>
<dbReference type="GO" id="GO:0006355">
    <property type="term" value="P:regulation of DNA-templated transcription"/>
    <property type="evidence" value="ECO:0007669"/>
    <property type="project" value="InterPro"/>
</dbReference>
<dbReference type="Pfam" id="PF00196">
    <property type="entry name" value="GerE"/>
    <property type="match status" value="1"/>
</dbReference>
<gene>
    <name evidence="5" type="ORF">C8256_06625</name>
</gene>
<dbReference type="InterPro" id="IPR036388">
    <property type="entry name" value="WH-like_DNA-bd_sf"/>
</dbReference>
<dbReference type="InterPro" id="IPR000792">
    <property type="entry name" value="Tscrpt_reg_LuxR_C"/>
</dbReference>
<evidence type="ECO:0000256" key="1">
    <source>
        <dbReference type="ARBA" id="ARBA00023015"/>
    </source>
</evidence>